<gene>
    <name evidence="1" type="ORF">GCM10023185_06830</name>
</gene>
<comment type="caution">
    <text evidence="1">The sequence shown here is derived from an EMBL/GenBank/DDBJ whole genome shotgun (WGS) entry which is preliminary data.</text>
</comment>
<protein>
    <submittedName>
        <fullName evidence="1">Uncharacterized protein</fullName>
    </submittedName>
</protein>
<name>A0ABP8I214_9BACT</name>
<sequence length="103" mass="11339">MEVVDKEAADLKKQHGEIQTLILRNKAGDVVATCYLKQPNRVVVARAMSLLAQHKPLEAGEFILENCHVGGSQEVLSDERLKMSASMQAVQLVELLDGELVKN</sequence>
<reference evidence="2" key="1">
    <citation type="journal article" date="2019" name="Int. J. Syst. Evol. Microbiol.">
        <title>The Global Catalogue of Microorganisms (GCM) 10K type strain sequencing project: providing services to taxonomists for standard genome sequencing and annotation.</title>
        <authorList>
            <consortium name="The Broad Institute Genomics Platform"/>
            <consortium name="The Broad Institute Genome Sequencing Center for Infectious Disease"/>
            <person name="Wu L."/>
            <person name="Ma J."/>
        </authorList>
    </citation>
    <scope>NUCLEOTIDE SEQUENCE [LARGE SCALE GENOMIC DNA]</scope>
    <source>
        <strain evidence="2">JCM 17923</strain>
    </source>
</reference>
<dbReference type="EMBL" id="BAABGZ010000010">
    <property type="protein sequence ID" value="GAA4349803.1"/>
    <property type="molecule type" value="Genomic_DNA"/>
</dbReference>
<dbReference type="RefSeq" id="WP_345233834.1">
    <property type="nucleotide sequence ID" value="NZ_BAABGZ010000010.1"/>
</dbReference>
<keyword evidence="2" id="KW-1185">Reference proteome</keyword>
<organism evidence="1 2">
    <name type="scientific">Hymenobacter saemangeumensis</name>
    <dbReference type="NCBI Taxonomy" id="1084522"/>
    <lineage>
        <taxon>Bacteria</taxon>
        <taxon>Pseudomonadati</taxon>
        <taxon>Bacteroidota</taxon>
        <taxon>Cytophagia</taxon>
        <taxon>Cytophagales</taxon>
        <taxon>Hymenobacteraceae</taxon>
        <taxon>Hymenobacter</taxon>
    </lineage>
</organism>
<dbReference type="Proteomes" id="UP001501153">
    <property type="component" value="Unassembled WGS sequence"/>
</dbReference>
<evidence type="ECO:0000313" key="2">
    <source>
        <dbReference type="Proteomes" id="UP001501153"/>
    </source>
</evidence>
<accession>A0ABP8I214</accession>
<evidence type="ECO:0000313" key="1">
    <source>
        <dbReference type="EMBL" id="GAA4349803.1"/>
    </source>
</evidence>
<proteinExistence type="predicted"/>